<dbReference type="KEGG" id="psuu:Psuf_038270"/>
<evidence type="ECO:0000313" key="2">
    <source>
        <dbReference type="EMBL" id="BCB86514.1"/>
    </source>
</evidence>
<feature type="region of interest" description="Disordered" evidence="1">
    <location>
        <begin position="123"/>
        <end position="149"/>
    </location>
</feature>
<reference evidence="2 3" key="2">
    <citation type="submission" date="2020-03" db="EMBL/GenBank/DDBJ databases">
        <authorList>
            <person name="Ichikawa N."/>
            <person name="Kimura A."/>
            <person name="Kitahashi Y."/>
            <person name="Uohara A."/>
        </authorList>
    </citation>
    <scope>NUCLEOTIDE SEQUENCE [LARGE SCALE GENOMIC DNA]</scope>
    <source>
        <strain evidence="2 3">NBRC 105367</strain>
    </source>
</reference>
<proteinExistence type="predicted"/>
<evidence type="ECO:0000256" key="1">
    <source>
        <dbReference type="SAM" id="MobiDB-lite"/>
    </source>
</evidence>
<evidence type="ECO:0000313" key="3">
    <source>
        <dbReference type="Proteomes" id="UP000503011"/>
    </source>
</evidence>
<name>A0A6F8YK60_9ACTN</name>
<dbReference type="Proteomes" id="UP000503011">
    <property type="component" value="Chromosome"/>
</dbReference>
<organism evidence="2 3">
    <name type="scientific">Phytohabitans suffuscus</name>
    <dbReference type="NCBI Taxonomy" id="624315"/>
    <lineage>
        <taxon>Bacteria</taxon>
        <taxon>Bacillati</taxon>
        <taxon>Actinomycetota</taxon>
        <taxon>Actinomycetes</taxon>
        <taxon>Micromonosporales</taxon>
        <taxon>Micromonosporaceae</taxon>
    </lineage>
</organism>
<sequence length="149" mass="16498">MERGGEVRLLRWWAALLLAVLSVPLIPAAPAAAEAPAETGKYYIVGSPVDGQREYLYSIAVRTLGNGNRFREIIELNRGGSSPTVRPSPTASSWRPAGFSCCRATPTVRAPAPVRCRLSVGSLRGHSRAPRRRDLRRAQRRRDLRRALR</sequence>
<reference evidence="2 3" key="1">
    <citation type="submission" date="2020-03" db="EMBL/GenBank/DDBJ databases">
        <title>Whole genome shotgun sequence of Phytohabitans suffuscus NBRC 105367.</title>
        <authorList>
            <person name="Komaki H."/>
            <person name="Tamura T."/>
        </authorList>
    </citation>
    <scope>NUCLEOTIDE SEQUENCE [LARGE SCALE GENOMIC DNA]</scope>
    <source>
        <strain evidence="2 3">NBRC 105367</strain>
    </source>
</reference>
<dbReference type="EMBL" id="AP022871">
    <property type="protein sequence ID" value="BCB86514.1"/>
    <property type="molecule type" value="Genomic_DNA"/>
</dbReference>
<accession>A0A6F8YK60</accession>
<feature type="compositionally biased region" description="Basic residues" evidence="1">
    <location>
        <begin position="125"/>
        <end position="149"/>
    </location>
</feature>
<dbReference type="AlphaFoldDB" id="A0A6F8YK60"/>
<protein>
    <submittedName>
        <fullName evidence="2">Uncharacterized protein</fullName>
    </submittedName>
</protein>
<keyword evidence="3" id="KW-1185">Reference proteome</keyword>
<gene>
    <name evidence="2" type="ORF">Psuf_038270</name>
</gene>
<dbReference type="RefSeq" id="WP_173158297.1">
    <property type="nucleotide sequence ID" value="NZ_AP022871.1"/>
</dbReference>